<dbReference type="Proteomes" id="UP000569914">
    <property type="component" value="Unassembled WGS sequence"/>
</dbReference>
<sequence length="267" mass="28522">MITYLDQLRRHGRIWRAAGVQALKRDAQFRAQAWTTALVALAEIATGLIPVLLIIRSSPQIGGWTAGQIIAVTGMFQLAMGIINAFVAPNLTRIDQYVREGELDTILIRPASAQWLTTFRWIQPASLTGALAGVALIIVGLWGTPLAPLDVLAALVIFACGLATIAAVWANLAYLAFWFEAASFIHNVVLSALSAGRYPVAFFPSAIRVVLIFVVPIGAAATLPVQFVSHGVDPVLLGGVCGAAVMIVALTRLHWRLALARYSSASS</sequence>
<keyword evidence="1" id="KW-0472">Membrane</keyword>
<dbReference type="PANTHER" id="PTHR36833">
    <property type="entry name" value="SLR0610 PROTEIN-RELATED"/>
    <property type="match status" value="1"/>
</dbReference>
<evidence type="ECO:0000313" key="2">
    <source>
        <dbReference type="EMBL" id="NYE69862.1"/>
    </source>
</evidence>
<dbReference type="InterPro" id="IPR010390">
    <property type="entry name" value="ABC-2_transporter-like"/>
</dbReference>
<feature type="transmembrane region" description="Helical" evidence="1">
    <location>
        <begin position="67"/>
        <end position="87"/>
    </location>
</feature>
<feature type="transmembrane region" description="Helical" evidence="1">
    <location>
        <begin position="149"/>
        <end position="169"/>
    </location>
</feature>
<dbReference type="AlphaFoldDB" id="A0A7Y9I427"/>
<keyword evidence="3" id="KW-1185">Reference proteome</keyword>
<keyword evidence="1" id="KW-0812">Transmembrane</keyword>
<dbReference type="Pfam" id="PF06182">
    <property type="entry name" value="ABC2_membrane_6"/>
    <property type="match status" value="1"/>
</dbReference>
<evidence type="ECO:0000256" key="1">
    <source>
        <dbReference type="SAM" id="Phobius"/>
    </source>
</evidence>
<keyword evidence="1" id="KW-1133">Transmembrane helix</keyword>
<reference evidence="2 3" key="1">
    <citation type="submission" date="2020-07" db="EMBL/GenBank/DDBJ databases">
        <title>Sequencing the genomes of 1000 actinobacteria strains.</title>
        <authorList>
            <person name="Klenk H.-P."/>
        </authorList>
    </citation>
    <scope>NUCLEOTIDE SEQUENCE [LARGE SCALE GENOMIC DNA]</scope>
    <source>
        <strain evidence="2 3">DSM 22083</strain>
    </source>
</reference>
<feature type="transmembrane region" description="Helical" evidence="1">
    <location>
        <begin position="235"/>
        <end position="255"/>
    </location>
</feature>
<feature type="transmembrane region" description="Helical" evidence="1">
    <location>
        <begin position="207"/>
        <end position="229"/>
    </location>
</feature>
<feature type="transmembrane region" description="Helical" evidence="1">
    <location>
        <begin position="121"/>
        <end position="142"/>
    </location>
</feature>
<dbReference type="EMBL" id="JACCBU010000001">
    <property type="protein sequence ID" value="NYE69862.1"/>
    <property type="molecule type" value="Genomic_DNA"/>
</dbReference>
<name>A0A7Y9I427_9ACTN</name>
<accession>A0A7Y9I427</accession>
<dbReference type="RefSeq" id="WP_179748910.1">
    <property type="nucleotide sequence ID" value="NZ_JACCBU010000001.1"/>
</dbReference>
<evidence type="ECO:0000313" key="3">
    <source>
        <dbReference type="Proteomes" id="UP000569914"/>
    </source>
</evidence>
<proteinExistence type="predicted"/>
<organism evidence="2 3">
    <name type="scientific">Microlunatus parietis</name>
    <dbReference type="NCBI Taxonomy" id="682979"/>
    <lineage>
        <taxon>Bacteria</taxon>
        <taxon>Bacillati</taxon>
        <taxon>Actinomycetota</taxon>
        <taxon>Actinomycetes</taxon>
        <taxon>Propionibacteriales</taxon>
        <taxon>Propionibacteriaceae</taxon>
        <taxon>Microlunatus</taxon>
    </lineage>
</organism>
<dbReference type="PANTHER" id="PTHR36833:SF1">
    <property type="entry name" value="INTEGRAL MEMBRANE TRANSPORT PROTEIN"/>
    <property type="match status" value="1"/>
</dbReference>
<protein>
    <submittedName>
        <fullName evidence="2">ABC-2 type transport system permease protein</fullName>
    </submittedName>
</protein>
<comment type="caution">
    <text evidence="2">The sequence shown here is derived from an EMBL/GenBank/DDBJ whole genome shotgun (WGS) entry which is preliminary data.</text>
</comment>
<gene>
    <name evidence="2" type="ORF">BKA15_001191</name>
</gene>
<feature type="transmembrane region" description="Helical" evidence="1">
    <location>
        <begin position="33"/>
        <end position="55"/>
    </location>
</feature>